<accession>A0ABW2WT10</accession>
<dbReference type="Gene3D" id="3.30.300.30">
    <property type="match status" value="1"/>
</dbReference>
<dbReference type="EMBL" id="JBHTGL010000008">
    <property type="protein sequence ID" value="MFD0622643.1"/>
    <property type="molecule type" value="Genomic_DNA"/>
</dbReference>
<comment type="caution">
    <text evidence="3">The sequence shown here is derived from an EMBL/GenBank/DDBJ whole genome shotgun (WGS) entry which is preliminary data.</text>
</comment>
<feature type="domain" description="AMP-binding enzyme C-terminal" evidence="2">
    <location>
        <begin position="1"/>
        <end position="52"/>
    </location>
</feature>
<evidence type="ECO:0000313" key="3">
    <source>
        <dbReference type="EMBL" id="MFD0622643.1"/>
    </source>
</evidence>
<dbReference type="InterPro" id="IPR045851">
    <property type="entry name" value="AMP-bd_C_sf"/>
</dbReference>
<dbReference type="Proteomes" id="UP001596915">
    <property type="component" value="Unassembled WGS sequence"/>
</dbReference>
<feature type="compositionally biased region" description="Low complexity" evidence="1">
    <location>
        <begin position="112"/>
        <end position="132"/>
    </location>
</feature>
<dbReference type="Pfam" id="PF13193">
    <property type="entry name" value="AMP-binding_C"/>
    <property type="match status" value="1"/>
</dbReference>
<keyword evidence="4" id="KW-1185">Reference proteome</keyword>
<evidence type="ECO:0000259" key="2">
    <source>
        <dbReference type="Pfam" id="PF13193"/>
    </source>
</evidence>
<proteinExistence type="predicted"/>
<organism evidence="3 4">
    <name type="scientific">Streptomyces sanglieri</name>
    <dbReference type="NCBI Taxonomy" id="193460"/>
    <lineage>
        <taxon>Bacteria</taxon>
        <taxon>Bacillati</taxon>
        <taxon>Actinomycetota</taxon>
        <taxon>Actinomycetes</taxon>
        <taxon>Kitasatosporales</taxon>
        <taxon>Streptomycetaceae</taxon>
        <taxon>Streptomyces</taxon>
    </lineage>
</organism>
<gene>
    <name evidence="3" type="ORF">ACFQ2K_07190</name>
</gene>
<reference evidence="4" key="1">
    <citation type="journal article" date="2019" name="Int. J. Syst. Evol. Microbiol.">
        <title>The Global Catalogue of Microorganisms (GCM) 10K type strain sequencing project: providing services to taxonomists for standard genome sequencing and annotation.</title>
        <authorList>
            <consortium name="The Broad Institute Genomics Platform"/>
            <consortium name="The Broad Institute Genome Sequencing Center for Infectious Disease"/>
            <person name="Wu L."/>
            <person name="Ma J."/>
        </authorList>
    </citation>
    <scope>NUCLEOTIDE SEQUENCE [LARGE SCALE GENOMIC DNA]</scope>
    <source>
        <strain evidence="4">JCM 12607</strain>
    </source>
</reference>
<name>A0ABW2WT10_9ACTN</name>
<dbReference type="SUPFAM" id="SSF56801">
    <property type="entry name" value="Acetyl-CoA synthetase-like"/>
    <property type="match status" value="1"/>
</dbReference>
<evidence type="ECO:0000256" key="1">
    <source>
        <dbReference type="SAM" id="MobiDB-lite"/>
    </source>
</evidence>
<dbReference type="InterPro" id="IPR025110">
    <property type="entry name" value="AMP-bd_C"/>
</dbReference>
<feature type="region of interest" description="Disordered" evidence="1">
    <location>
        <begin position="86"/>
        <end position="132"/>
    </location>
</feature>
<protein>
    <recommendedName>
        <fullName evidence="2">AMP-binding enzyme C-terminal domain-containing protein</fullName>
    </recommendedName>
</protein>
<evidence type="ECO:0000313" key="4">
    <source>
        <dbReference type="Proteomes" id="UP001596915"/>
    </source>
</evidence>
<sequence length="132" mass="13680">MENRILAHPSVRNADVVAEPDPYRGECVCAHVIPRPGGGPLEPVGIERSVRERPDIQAFVVADSVAGLPAEDHAMALRRAAGNRAAATSARSASQAAGRHEPGAPSEARGYRSSATAASPSSRAVTAVPVIR</sequence>
<feature type="compositionally biased region" description="Low complexity" evidence="1">
    <location>
        <begin position="86"/>
        <end position="97"/>
    </location>
</feature>